<reference evidence="8 9" key="1">
    <citation type="journal article" date="2024" name="Nat. Commun.">
        <title>Phylogenomics reveals the evolutionary origins of lichenization in chlorophyte algae.</title>
        <authorList>
            <person name="Puginier C."/>
            <person name="Libourel C."/>
            <person name="Otte J."/>
            <person name="Skaloud P."/>
            <person name="Haon M."/>
            <person name="Grisel S."/>
            <person name="Petersen M."/>
            <person name="Berrin J.G."/>
            <person name="Delaux P.M."/>
            <person name="Dal Grande F."/>
            <person name="Keller J."/>
        </authorList>
    </citation>
    <scope>NUCLEOTIDE SEQUENCE [LARGE SCALE GENOMIC DNA]</scope>
    <source>
        <strain evidence="8 9">SAG 2036</strain>
    </source>
</reference>
<keyword evidence="2" id="KW-0963">Cytoplasm</keyword>
<accession>A0AAW1NZP9</accession>
<comment type="caution">
    <text evidence="8">The sequence shown here is derived from an EMBL/GenBank/DDBJ whole genome shotgun (WGS) entry which is preliminary data.</text>
</comment>
<keyword evidence="3" id="KW-0206">Cytoskeleton</keyword>
<evidence type="ECO:0000313" key="9">
    <source>
        <dbReference type="Proteomes" id="UP001465755"/>
    </source>
</evidence>
<dbReference type="Pfam" id="PF14738">
    <property type="entry name" value="CFAP91"/>
    <property type="match status" value="1"/>
</dbReference>
<keyword evidence="4" id="KW-0966">Cell projection</keyword>
<sequence>MSRTHVLREAGPVFEPLAVIRTTTDTVLTQQQLITACTIRPRVPTPVYDARAGISGRQRLLYTRQNHAVEAFYQLDEDQYTTDSEEDDLHRRQFSSLGTQTAMVERSSQTSFHDLELKPHVPHGSREVDKLRKAQMTEAQRVADVCSRAAGHEQAKRDFEASLPPVTDSASARLQLQALGNWEAASWHEREAEIARRQQDKAALLVEALKLREAQMDEEKWARLEALRVKRMALAQDAAERMDEYARHVQPAAQHSQWGMMTEHPHRTPAALLAGPQGSNFATRQRRRALMVTRKVLQAAGAVQAAVDDLGSTQRSMQRSARDKAPSMLAQQTREMQQHKAHLEYLSRILEMDGHD</sequence>
<dbReference type="GO" id="GO:0005930">
    <property type="term" value="C:axoneme"/>
    <property type="evidence" value="ECO:0007669"/>
    <property type="project" value="UniProtKB-SubCell"/>
</dbReference>
<proteinExistence type="inferred from homology"/>
<comment type="subcellular location">
    <subcellularLocation>
        <location evidence="1">Cytoplasm</location>
        <location evidence="1">Cytoskeleton</location>
        <location evidence="1">Cilium axoneme</location>
    </subcellularLocation>
</comment>
<dbReference type="PANTHER" id="PTHR22455">
    <property type="entry name" value="CILIA- AND FLAGELLA-ASSOCIATED PROTEIN 91"/>
    <property type="match status" value="1"/>
</dbReference>
<gene>
    <name evidence="8" type="ORF">WJX73_004243</name>
</gene>
<name>A0AAW1NZP9_9CHLO</name>
<organism evidence="8 9">
    <name type="scientific">Symbiochloris irregularis</name>
    <dbReference type="NCBI Taxonomy" id="706552"/>
    <lineage>
        <taxon>Eukaryota</taxon>
        <taxon>Viridiplantae</taxon>
        <taxon>Chlorophyta</taxon>
        <taxon>core chlorophytes</taxon>
        <taxon>Trebouxiophyceae</taxon>
        <taxon>Trebouxiales</taxon>
        <taxon>Trebouxiaceae</taxon>
        <taxon>Symbiochloris</taxon>
    </lineage>
</organism>
<evidence type="ECO:0000256" key="4">
    <source>
        <dbReference type="ARBA" id="ARBA00023273"/>
    </source>
</evidence>
<dbReference type="AlphaFoldDB" id="A0AAW1NZP9"/>
<evidence type="ECO:0000259" key="7">
    <source>
        <dbReference type="Pfam" id="PF14738"/>
    </source>
</evidence>
<protein>
    <recommendedName>
        <fullName evidence="6">Cilia- and flagella-associated protein 91</fullName>
    </recommendedName>
</protein>
<evidence type="ECO:0000256" key="5">
    <source>
        <dbReference type="ARBA" id="ARBA00029468"/>
    </source>
</evidence>
<dbReference type="PANTHER" id="PTHR22455:SF10">
    <property type="entry name" value="CILIA- AND FLAGELLA-ASSOCIATED PROTEIN 91"/>
    <property type="match status" value="1"/>
</dbReference>
<evidence type="ECO:0000256" key="6">
    <source>
        <dbReference type="ARBA" id="ARBA00029555"/>
    </source>
</evidence>
<comment type="similarity">
    <text evidence="5">Belongs to the CFAP91 family.</text>
</comment>
<feature type="domain" description="CFAP91" evidence="7">
    <location>
        <begin position="99"/>
        <end position="242"/>
    </location>
</feature>
<evidence type="ECO:0000256" key="2">
    <source>
        <dbReference type="ARBA" id="ARBA00022490"/>
    </source>
</evidence>
<evidence type="ECO:0000256" key="3">
    <source>
        <dbReference type="ARBA" id="ARBA00023212"/>
    </source>
</evidence>
<dbReference type="InterPro" id="IPR026720">
    <property type="entry name" value="CFAP91"/>
</dbReference>
<evidence type="ECO:0000256" key="1">
    <source>
        <dbReference type="ARBA" id="ARBA00004430"/>
    </source>
</evidence>
<keyword evidence="9" id="KW-1185">Reference proteome</keyword>
<dbReference type="Proteomes" id="UP001465755">
    <property type="component" value="Unassembled WGS sequence"/>
</dbReference>
<dbReference type="InterPro" id="IPR032840">
    <property type="entry name" value="CFAP91_dom"/>
</dbReference>
<evidence type="ECO:0000313" key="8">
    <source>
        <dbReference type="EMBL" id="KAK9802905.1"/>
    </source>
</evidence>
<dbReference type="EMBL" id="JALJOQ010000065">
    <property type="protein sequence ID" value="KAK9802905.1"/>
    <property type="molecule type" value="Genomic_DNA"/>
</dbReference>